<dbReference type="InterPro" id="IPR036529">
    <property type="entry name" value="KIX_dom_sf"/>
</dbReference>
<evidence type="ECO:0000256" key="2">
    <source>
        <dbReference type="SAM" id="MobiDB-lite"/>
    </source>
</evidence>
<dbReference type="GO" id="GO:0003712">
    <property type="term" value="F:transcription coregulator activity"/>
    <property type="evidence" value="ECO:0007669"/>
    <property type="project" value="InterPro"/>
</dbReference>
<name>A0A1I7TA92_9PELO</name>
<dbReference type="SUPFAM" id="SSF47040">
    <property type="entry name" value="Kix domain of CBP (creb binding protein)"/>
    <property type="match status" value="3"/>
</dbReference>
<feature type="domain" description="KIX" evidence="3">
    <location>
        <begin position="330"/>
        <end position="408"/>
    </location>
</feature>
<keyword evidence="4" id="KW-1185">Reference proteome</keyword>
<dbReference type="InterPro" id="IPR003101">
    <property type="entry name" value="KIX_dom"/>
</dbReference>
<dbReference type="AlphaFoldDB" id="A0A1I7TA92"/>
<accession>A0A1I7TA92</accession>
<evidence type="ECO:0000313" key="5">
    <source>
        <dbReference type="WBParaSite" id="Csp11.Scaffold562.g3954.t1"/>
    </source>
</evidence>
<dbReference type="WBParaSite" id="Csp11.Scaffold562.g3954.t1">
    <property type="protein sequence ID" value="Csp11.Scaffold562.g3954.t1"/>
    <property type="gene ID" value="Csp11.Scaffold562.g3954"/>
</dbReference>
<dbReference type="Gene3D" id="1.10.246.20">
    <property type="entry name" value="Coactivator CBP, KIX domain"/>
    <property type="match status" value="3"/>
</dbReference>
<dbReference type="GO" id="GO:0006355">
    <property type="term" value="P:regulation of DNA-templated transcription"/>
    <property type="evidence" value="ECO:0007669"/>
    <property type="project" value="InterPro"/>
</dbReference>
<dbReference type="Proteomes" id="UP000095282">
    <property type="component" value="Unplaced"/>
</dbReference>
<feature type="compositionally biased region" description="Basic residues" evidence="2">
    <location>
        <begin position="700"/>
        <end position="709"/>
    </location>
</feature>
<reference evidence="5" key="1">
    <citation type="submission" date="2016-11" db="UniProtKB">
        <authorList>
            <consortium name="WormBaseParasite"/>
        </authorList>
    </citation>
    <scope>IDENTIFICATION</scope>
</reference>
<dbReference type="eggNOG" id="KOG1778">
    <property type="taxonomic scope" value="Eukaryota"/>
</dbReference>
<dbReference type="STRING" id="1561998.A0A1I7TA92"/>
<feature type="compositionally biased region" description="Basic residues" evidence="2">
    <location>
        <begin position="619"/>
        <end position="636"/>
    </location>
</feature>
<feature type="compositionally biased region" description="Acidic residues" evidence="2">
    <location>
        <begin position="441"/>
        <end position="459"/>
    </location>
</feature>
<dbReference type="Pfam" id="PF02172">
    <property type="entry name" value="KIX"/>
    <property type="match status" value="1"/>
</dbReference>
<feature type="compositionally biased region" description="Acidic residues" evidence="2">
    <location>
        <begin position="640"/>
        <end position="653"/>
    </location>
</feature>
<feature type="compositionally biased region" description="Basic residues" evidence="2">
    <location>
        <begin position="568"/>
        <end position="585"/>
    </location>
</feature>
<evidence type="ECO:0000259" key="3">
    <source>
        <dbReference type="PROSITE" id="PS50952"/>
    </source>
</evidence>
<feature type="compositionally biased region" description="Acidic residues" evidence="2">
    <location>
        <begin position="532"/>
        <end position="542"/>
    </location>
</feature>
<evidence type="ECO:0000256" key="1">
    <source>
        <dbReference type="ARBA" id="ARBA00023242"/>
    </source>
</evidence>
<sequence length="892" mass="104190">MQHNQELEEIASLPMVEDFVGDLTQFRSPKLREHLVRKLIEAIKPDGSNENAPQVELEEYCQSTEEYISKSSTDYLDYYSKMEYKLRVIQQEFDSGRDHPAWLFALFNKNPLAQGSSAKVFEKEWQRSITPQIRDHLRTCLRMALLYEDNGLEDTATWNLVENLEAGYYQSSDSRTEYYNIVAMKILEALSKTGKRLDEVAITKVKYELPKFKIFRKQARQTPLIVKKSAWADHPMFAKYVGCPSQITNEGVTSAAEAFGRRDRRSDFQKVCVQGGKRALRLRRFQRALFPNSVKKIESIKREVTDWPSWFINGFSGYFFMPGPHSPKDHSTKKWQNKITETMRRYFKKILKEAISPPCDSVVNRDYLKDLQEYSDGIEEKLFETANGRDEFYKMVIDEQGKLKKKKEENLKKAAKRYTKHVSLSRLEMGTYNSLWRIGGEFEDEEEEESSDDDEEEEEPAPKKSSTKRKAKVESSDEEDEEEEKKPVLRRRKAKKESSDDEEEEDVASKNLKSKRDSVKRQNSQRKKKDDSDEDTDDESSEDEKPKKRQKPKYKSESDDSEDSEKAKSKKSKKSKPVLSKKKRRNSDSDEEIAEKKKSKKRSSDEESDEDSEEEKSKKSQKKQKASTSVTKKRKRQDSSYEEESSDDSSDSEEDKRKPKKSQKQQKASTSVTKKKQRQDSSEEDKSSDDSDSEEDKRKSEKSKKSKRKCNSDSEEESSDDSSDSEDEKKAKSKRSKRKIKANKRNRSSDSEEESSDESEDEKKKRKKSKSYKKKRNFSSDDDSEEEKLSKRTKKNYESSDDEEVVAKKKASKKRFEDSDDDSEEEKKSKIRRSKRNDKVEQPKKKRRPAIPRGFKWGTFKETDSDESDDYKSPPSDEEFHCSNRKYLLPKP</sequence>
<keyword evidence="1" id="KW-0539">Nucleus</keyword>
<proteinExistence type="predicted"/>
<feature type="compositionally biased region" description="Basic and acidic residues" evidence="2">
    <location>
        <begin position="787"/>
        <end position="798"/>
    </location>
</feature>
<feature type="region of interest" description="Disordered" evidence="2">
    <location>
        <begin position="438"/>
        <end position="892"/>
    </location>
</feature>
<feature type="compositionally biased region" description="Basic and acidic residues" evidence="2">
    <location>
        <begin position="678"/>
        <end position="699"/>
    </location>
</feature>
<feature type="compositionally biased region" description="Basic residues" evidence="2">
    <location>
        <begin position="731"/>
        <end position="746"/>
    </location>
</feature>
<dbReference type="PROSITE" id="PS50952">
    <property type="entry name" value="KIX"/>
    <property type="match status" value="1"/>
</dbReference>
<organism evidence="4 5">
    <name type="scientific">Caenorhabditis tropicalis</name>
    <dbReference type="NCBI Taxonomy" id="1561998"/>
    <lineage>
        <taxon>Eukaryota</taxon>
        <taxon>Metazoa</taxon>
        <taxon>Ecdysozoa</taxon>
        <taxon>Nematoda</taxon>
        <taxon>Chromadorea</taxon>
        <taxon>Rhabditida</taxon>
        <taxon>Rhabditina</taxon>
        <taxon>Rhabditomorpha</taxon>
        <taxon>Rhabditoidea</taxon>
        <taxon>Rhabditidae</taxon>
        <taxon>Peloderinae</taxon>
        <taxon>Caenorhabditis</taxon>
    </lineage>
</organism>
<evidence type="ECO:0000313" key="4">
    <source>
        <dbReference type="Proteomes" id="UP000095282"/>
    </source>
</evidence>
<protein>
    <submittedName>
        <fullName evidence="5">KIX domain-containing protein</fullName>
    </submittedName>
</protein>
<feature type="compositionally biased region" description="Acidic residues" evidence="2">
    <location>
        <begin position="751"/>
        <end position="760"/>
    </location>
</feature>
<feature type="compositionally biased region" description="Acidic residues" evidence="2">
    <location>
        <begin position="713"/>
        <end position="726"/>
    </location>
</feature>
<feature type="compositionally biased region" description="Basic residues" evidence="2">
    <location>
        <begin position="764"/>
        <end position="777"/>
    </location>
</feature>